<name>A0A2J6SW40_9HELO</name>
<dbReference type="GO" id="GO:0006310">
    <property type="term" value="P:DNA recombination"/>
    <property type="evidence" value="ECO:0007669"/>
    <property type="project" value="UniProtKB-KW"/>
</dbReference>
<evidence type="ECO:0000256" key="1">
    <source>
        <dbReference type="ARBA" id="ARBA00023172"/>
    </source>
</evidence>
<dbReference type="EMBL" id="KZ613856">
    <property type="protein sequence ID" value="PMD54997.1"/>
    <property type="molecule type" value="Genomic_DNA"/>
</dbReference>
<reference evidence="2 3" key="1">
    <citation type="submission" date="2016-04" db="EMBL/GenBank/DDBJ databases">
        <title>A degradative enzymes factory behind the ericoid mycorrhizal symbiosis.</title>
        <authorList>
            <consortium name="DOE Joint Genome Institute"/>
            <person name="Martino E."/>
            <person name="Morin E."/>
            <person name="Grelet G."/>
            <person name="Kuo A."/>
            <person name="Kohler A."/>
            <person name="Daghino S."/>
            <person name="Barry K."/>
            <person name="Choi C."/>
            <person name="Cichocki N."/>
            <person name="Clum A."/>
            <person name="Copeland A."/>
            <person name="Hainaut M."/>
            <person name="Haridas S."/>
            <person name="Labutti K."/>
            <person name="Lindquist E."/>
            <person name="Lipzen A."/>
            <person name="Khouja H.-R."/>
            <person name="Murat C."/>
            <person name="Ohm R."/>
            <person name="Olson A."/>
            <person name="Spatafora J."/>
            <person name="Veneault-Fourrey C."/>
            <person name="Henrissat B."/>
            <person name="Grigoriev I."/>
            <person name="Martin F."/>
            <person name="Perotto S."/>
        </authorList>
    </citation>
    <scope>NUCLEOTIDE SEQUENCE [LARGE SCALE GENOMIC DNA]</scope>
    <source>
        <strain evidence="2 3">E</strain>
    </source>
</reference>
<evidence type="ECO:0000313" key="3">
    <source>
        <dbReference type="Proteomes" id="UP000235371"/>
    </source>
</evidence>
<dbReference type="OrthoDB" id="3533284at2759"/>
<dbReference type="Pfam" id="PF11917">
    <property type="entry name" value="DUF3435"/>
    <property type="match status" value="1"/>
</dbReference>
<keyword evidence="3" id="KW-1185">Reference proteome</keyword>
<dbReference type="PANTHER" id="PTHR37535:SF3">
    <property type="entry name" value="FLUG DOMAIN-CONTAINING PROTEIN"/>
    <property type="match status" value="1"/>
</dbReference>
<dbReference type="AlphaFoldDB" id="A0A2J6SW40"/>
<dbReference type="InterPro" id="IPR021842">
    <property type="entry name" value="DUF3435"/>
</dbReference>
<sequence>MLPLQRQQRTLSVKEKKLNDRIAKLARDAQRADGTSISDTDVSQWIAPPISWSYQNMIVIAVKRFKDFIKLVGPDDSRVRIKDPEMYFCSGAQHISLELVRLFLLYLARTSSGKLDERITSKTARGYISHTLCAAYRFSGKKQLTAEEMSQAYVYINRLERDGELSNKTRVKPVATKNDLDVLIAMVFSDAFALKLSGVRLILNLALYMNLYVDSCGRSSDLAWGGPAVVEQANHCLCWDHCDFYVVRFDDGDCVIAANINFKYQKGQTTSDEQKTITLRLLPTAMATQDSLRLLVTLGLVDGVFGPGMTWADLIAVEPSKHILCGHKSTPPILTKDPIVGAYSRKIRQSEAFVGVPVFRSALGQPLRSAKLGENITGLGRLAGFEHPATPYSLRRGYANVLYANVSTEDRRFLMGHKTNSDIYSHYYSAISVVSVQEVFRGIRAGNAAEMHGLSLNRTQQLPQTISEEGWLRVQQDPEIVKAGLEFSQVKSELCELYGSISAAVRACDPLIESLVAATARLKNRRRALMGAIYREEYRMAFTGQHPL</sequence>
<organism evidence="2 3">
    <name type="scientific">Hyaloscypha bicolor E</name>
    <dbReference type="NCBI Taxonomy" id="1095630"/>
    <lineage>
        <taxon>Eukaryota</taxon>
        <taxon>Fungi</taxon>
        <taxon>Dikarya</taxon>
        <taxon>Ascomycota</taxon>
        <taxon>Pezizomycotina</taxon>
        <taxon>Leotiomycetes</taxon>
        <taxon>Helotiales</taxon>
        <taxon>Hyaloscyphaceae</taxon>
        <taxon>Hyaloscypha</taxon>
        <taxon>Hyaloscypha bicolor</taxon>
    </lineage>
</organism>
<dbReference type="InParanoid" id="A0A2J6SW40"/>
<dbReference type="InterPro" id="IPR011010">
    <property type="entry name" value="DNA_brk_join_enz"/>
</dbReference>
<keyword evidence="1" id="KW-0233">DNA recombination</keyword>
<accession>A0A2J6SW40</accession>
<dbReference type="Gene3D" id="1.10.443.10">
    <property type="entry name" value="Intergrase catalytic core"/>
    <property type="match status" value="1"/>
</dbReference>
<dbReference type="GO" id="GO:0003677">
    <property type="term" value="F:DNA binding"/>
    <property type="evidence" value="ECO:0007669"/>
    <property type="project" value="InterPro"/>
</dbReference>
<dbReference type="STRING" id="1095630.A0A2J6SW40"/>
<dbReference type="GeneID" id="36591749"/>
<gene>
    <name evidence="2" type="ORF">K444DRAFT_633874</name>
</gene>
<evidence type="ECO:0000313" key="2">
    <source>
        <dbReference type="EMBL" id="PMD54997.1"/>
    </source>
</evidence>
<dbReference type="Proteomes" id="UP000235371">
    <property type="component" value="Unassembled WGS sequence"/>
</dbReference>
<dbReference type="SUPFAM" id="SSF56349">
    <property type="entry name" value="DNA breaking-rejoining enzymes"/>
    <property type="match status" value="1"/>
</dbReference>
<protein>
    <submittedName>
        <fullName evidence="2">Uncharacterized protein</fullName>
    </submittedName>
</protein>
<dbReference type="GO" id="GO:0015074">
    <property type="term" value="P:DNA integration"/>
    <property type="evidence" value="ECO:0007669"/>
    <property type="project" value="InterPro"/>
</dbReference>
<proteinExistence type="predicted"/>
<dbReference type="PANTHER" id="PTHR37535">
    <property type="entry name" value="FLUG DOMAIN PROTEIN"/>
    <property type="match status" value="1"/>
</dbReference>
<dbReference type="InterPro" id="IPR013762">
    <property type="entry name" value="Integrase-like_cat_sf"/>
</dbReference>
<dbReference type="RefSeq" id="XP_024731901.1">
    <property type="nucleotide sequence ID" value="XM_024883672.1"/>
</dbReference>